<dbReference type="NCBIfam" id="TIGR02823">
    <property type="entry name" value="oxido_YhdH"/>
    <property type="match status" value="1"/>
</dbReference>
<sequence>MGQIRRFERAILVHSFVPTKVFAMSLPARFPAFRIHQDDAGYRAAVEPVGLDQLSPGEVVIRGAWSSVNFKDALAGTGQGKILRRFPLVGGIDVAGHVVASSDPGFKEGDAVLVTGCGLSETRDGGYSQYARLEAKWVVPLPAGLSLRESMVLGTAGFTAALALLRLLDNRQTPEHGPLCVTGATGGVGSLAIDLFSRAGFEVHAVSGKADRTEHLKALGASQVLGRDALQTKRPLESVRFGGGLDNVGGAMLTSLLAQTAPYGNVASAGLAATPELDMTVMPFILRGVSLLGIGSAGTARDLRDRIWQHLGSDWKPRHLDAICTREVELSGLPAVFATMLAGQSFGRTVVRLDPAA</sequence>
<evidence type="ECO:0000313" key="3">
    <source>
        <dbReference type="Proteomes" id="UP000046187"/>
    </source>
</evidence>
<dbReference type="InterPro" id="IPR036291">
    <property type="entry name" value="NAD(P)-bd_dom_sf"/>
</dbReference>
<dbReference type="AlphaFoldDB" id="A0A0K2ZQS2"/>
<keyword evidence="3" id="KW-1185">Reference proteome</keyword>
<dbReference type="PANTHER" id="PTHR43677:SF1">
    <property type="entry name" value="ACRYLYL-COA REDUCTASE ACUI-RELATED"/>
    <property type="match status" value="1"/>
</dbReference>
<dbReference type="InterPro" id="IPR014188">
    <property type="entry name" value="Acrylyl-CoA_reductase_AcuI"/>
</dbReference>
<dbReference type="GO" id="GO:0043957">
    <property type="term" value="F:acryloyl-CoA reductase (NADPH) activity"/>
    <property type="evidence" value="ECO:0007669"/>
    <property type="project" value="TreeGrafter"/>
</dbReference>
<name>A0A0K2ZQS2_9XANT</name>
<dbReference type="InterPro" id="IPR011032">
    <property type="entry name" value="GroES-like_sf"/>
</dbReference>
<dbReference type="PANTHER" id="PTHR43677">
    <property type="entry name" value="SHORT-CHAIN DEHYDROGENASE/REDUCTASE"/>
    <property type="match status" value="1"/>
</dbReference>
<evidence type="ECO:0000313" key="2">
    <source>
        <dbReference type="EMBL" id="CTP87963.1"/>
    </source>
</evidence>
<dbReference type="InterPro" id="IPR020843">
    <property type="entry name" value="ER"/>
</dbReference>
<accession>A0A0K2ZQS2</accession>
<protein>
    <recommendedName>
        <fullName evidence="1">Enoyl reductase (ER) domain-containing protein</fullName>
    </recommendedName>
</protein>
<organism evidence="2 3">
    <name type="scientific">Xanthomonas graminis pv. arrhenatheri LMG 727</name>
    <dbReference type="NCBI Taxonomy" id="1195923"/>
    <lineage>
        <taxon>Bacteria</taxon>
        <taxon>Pseudomonadati</taxon>
        <taxon>Pseudomonadota</taxon>
        <taxon>Gammaproteobacteria</taxon>
        <taxon>Lysobacterales</taxon>
        <taxon>Lysobacteraceae</taxon>
        <taxon>Xanthomonas</taxon>
        <taxon>Xanthomonas translucens group</taxon>
        <taxon>Xanthomonas graminis</taxon>
    </lineage>
</organism>
<dbReference type="InterPro" id="IPR051397">
    <property type="entry name" value="Zn-ADH-like_protein"/>
</dbReference>
<dbReference type="InterPro" id="IPR013149">
    <property type="entry name" value="ADH-like_C"/>
</dbReference>
<dbReference type="SUPFAM" id="SSF51735">
    <property type="entry name" value="NAD(P)-binding Rossmann-fold domains"/>
    <property type="match status" value="1"/>
</dbReference>
<dbReference type="SMART" id="SM00829">
    <property type="entry name" value="PKS_ER"/>
    <property type="match status" value="1"/>
</dbReference>
<dbReference type="Gene3D" id="3.40.50.720">
    <property type="entry name" value="NAD(P)-binding Rossmann-like Domain"/>
    <property type="match status" value="1"/>
</dbReference>
<dbReference type="Pfam" id="PF00107">
    <property type="entry name" value="ADH_zinc_N"/>
    <property type="match status" value="1"/>
</dbReference>
<proteinExistence type="predicted"/>
<reference evidence="3" key="1">
    <citation type="submission" date="2015-07" db="EMBL/GenBank/DDBJ databases">
        <authorList>
            <person name="Wibberg D."/>
        </authorList>
    </citation>
    <scope>NUCLEOTIDE SEQUENCE [LARGE SCALE GENOMIC DNA]</scope>
</reference>
<dbReference type="SUPFAM" id="SSF50129">
    <property type="entry name" value="GroES-like"/>
    <property type="match status" value="1"/>
</dbReference>
<gene>
    <name evidence="2" type="ORF">XTALMG727_2205</name>
</gene>
<feature type="domain" description="Enoyl reductase (ER)" evidence="1">
    <location>
        <begin position="37"/>
        <end position="351"/>
    </location>
</feature>
<dbReference type="Pfam" id="PF08240">
    <property type="entry name" value="ADH_N"/>
    <property type="match status" value="1"/>
</dbReference>
<dbReference type="CDD" id="cd05280">
    <property type="entry name" value="MDR_yhdh_yhfp"/>
    <property type="match status" value="1"/>
</dbReference>
<evidence type="ECO:0000259" key="1">
    <source>
        <dbReference type="SMART" id="SM00829"/>
    </source>
</evidence>
<dbReference type="Gene3D" id="3.90.180.10">
    <property type="entry name" value="Medium-chain alcohol dehydrogenases, catalytic domain"/>
    <property type="match status" value="1"/>
</dbReference>
<dbReference type="Proteomes" id="UP000046187">
    <property type="component" value="Unassembled WGS sequence"/>
</dbReference>
<dbReference type="EMBL" id="CXOI01000035">
    <property type="protein sequence ID" value="CTP87963.1"/>
    <property type="molecule type" value="Genomic_DNA"/>
</dbReference>
<dbReference type="InterPro" id="IPR013154">
    <property type="entry name" value="ADH-like_N"/>
</dbReference>